<comment type="caution">
    <text evidence="5">Lacks conserved residue(s) required for the propagation of feature annotation.</text>
</comment>
<feature type="chain" id="PRO_5033914997" description="SAM-dependent MTase RsmB/NOP-type domain-containing protein" evidence="8">
    <location>
        <begin position="21"/>
        <end position="1138"/>
    </location>
</feature>
<feature type="active site" description="Nucleophile" evidence="5">
    <location>
        <position position="1063"/>
    </location>
</feature>
<dbReference type="Proteomes" id="UP000572268">
    <property type="component" value="Unassembled WGS sequence"/>
</dbReference>
<keyword evidence="7" id="KW-1133">Transmembrane helix</keyword>
<dbReference type="InterPro" id="IPR001678">
    <property type="entry name" value="MeTrfase_RsmB-F_NOP2_dom"/>
</dbReference>
<dbReference type="InterPro" id="IPR000073">
    <property type="entry name" value="AB_hydrolase_1"/>
</dbReference>
<sequence>MGVMETVFLLFCLLFNGGSGLLRVLPCVLGGLLISYGTWWLMPFWVSPFTRAASVTSIICVTATTIIYVYCGAPAAIACVSSWLLTQVALLPVQFTTAIVPGLLALCLRDASFGLLWLFHPVGHLCFHCTLLFLFPKRTFSWEKHPPSWVPKWQPNAWICLVASIWSELSTVCPAMATALIGVLLSRSHGKERASINHSAWPSTTNGESSNQQSSEGTTFIVFVHGLDFNDSQWMVGRILLPRLLHSTQRRIHTSSINLHTGGWLENDHQPEETVDGYITILHEHLRGLGGDAKRDNIVLIGHSLGGLICEDYCRSRRGWMLAQDGNEDPVPVGGVICICSPFDGAKVVSLIPPELRHGVHLSLHRKHSTLLRDIHDDHHRCSTSRSRGPLRRIAEVSPSPISRSSDSSAFSRPEYSSLALVLVWLRHLFCTAVWGEDWKEEHPPIPGEEKLAELSLPLTATGIDDDDDIRIDPTGLAKSFHRMHMHAAWDAFSGTRLRKVVVDDGGEGPAQASHVPLKTRVTASTTGKRAADTDLIVSRDPSNPHPPLRNSSTFTDVCLWHCGHYSAVISSTTWMHASTSSAQQDLSAASNIAAGIDLYLYKGDKQEGTEAARVRSFPALNVGEHRGNNLRPPRVCRQAHLRRGVGESYSQAYREHMAATAEVYMPSKGPLLARPSASLQPGHQPTTRQSPSSSRGRCRRSGFEDDEVWKVGCGVRVDALVRLCHFAISGPCQTHRMTTTAASAARQEFRFPPEIEQFLWDNQIPLRIYGPTRQPTVRTVRQRFDGPSIEEELQKEVQQAEDGNLSEGTDKAPRSVTPIEWLEPLTATRFGSGPKFFSIPADTQMSRLSSYKDGRLFGLDVSSASAVFALLGEHGPEPGSAVLDLCCAPGTKLLMLSELCRGSRVAGVDIKRERLMVCRSLLTKYGSHDVELYHGDARYICNKPMERLTIAKRKSRGRKRQRRGSPSEASVETTTLQAGSWDYVLCDAECTHDGSVKHMLKHLEAPGGNSSGVVGFWQQQDGRGHPMPWLGNLDELESLQRGLIMAAFEALKPGGTMVYSTCSMARRQDESIVEYLLKERDSAVLTPLPFDLYTVPCRAAMKDEADAVCACRFDPADNDLARVDAGGLFIARIHKVL</sequence>
<dbReference type="EMBL" id="JABAHT010000569">
    <property type="protein sequence ID" value="KAF4654024.1"/>
    <property type="molecule type" value="Genomic_DNA"/>
</dbReference>
<dbReference type="InterPro" id="IPR023267">
    <property type="entry name" value="RCMT"/>
</dbReference>
<evidence type="ECO:0000256" key="8">
    <source>
        <dbReference type="SAM" id="SignalP"/>
    </source>
</evidence>
<evidence type="ECO:0000256" key="4">
    <source>
        <dbReference type="ARBA" id="ARBA00022884"/>
    </source>
</evidence>
<dbReference type="OrthoDB" id="442243at2759"/>
<feature type="binding site" evidence="5">
    <location>
        <position position="988"/>
    </location>
    <ligand>
        <name>S-adenosyl-L-methionine</name>
        <dbReference type="ChEBI" id="CHEBI:59789"/>
    </ligand>
</feature>
<feature type="transmembrane region" description="Helical" evidence="7">
    <location>
        <begin position="89"/>
        <end position="108"/>
    </location>
</feature>
<feature type="transmembrane region" description="Helical" evidence="7">
    <location>
        <begin position="30"/>
        <end position="46"/>
    </location>
</feature>
<gene>
    <name evidence="11" type="ORF">FOL46_007758</name>
    <name evidence="10" type="ORF">FOZ61_008512</name>
</gene>
<dbReference type="Pfam" id="PF01189">
    <property type="entry name" value="Methyltr_RsmB-F"/>
    <property type="match status" value="1"/>
</dbReference>
<dbReference type="Gene3D" id="3.40.50.150">
    <property type="entry name" value="Vaccinia Virus protein VP39"/>
    <property type="match status" value="1"/>
</dbReference>
<evidence type="ECO:0000256" key="2">
    <source>
        <dbReference type="ARBA" id="ARBA00022679"/>
    </source>
</evidence>
<comment type="similarity">
    <text evidence="5">Belongs to the class I-like SAM-binding methyltransferase superfamily. RsmB/NOP family.</text>
</comment>
<keyword evidence="1 5" id="KW-0489">Methyltransferase</keyword>
<feature type="region of interest" description="Disordered" evidence="6">
    <location>
        <begin position="671"/>
        <end position="702"/>
    </location>
</feature>
<keyword evidence="7" id="KW-0472">Membrane</keyword>
<keyword evidence="8" id="KW-0732">Signal</keyword>
<keyword evidence="4 5" id="KW-0694">RNA-binding</keyword>
<evidence type="ECO:0000256" key="5">
    <source>
        <dbReference type="PROSITE-ProRule" id="PRU01023"/>
    </source>
</evidence>
<dbReference type="InterPro" id="IPR029063">
    <property type="entry name" value="SAM-dependent_MTases_sf"/>
</dbReference>
<dbReference type="PANTHER" id="PTHR22807:SF16">
    <property type="entry name" value="SAM-DEPENDENT MTASE RSMB_NOP-TYPE DOMAIN-CONTAINING PROTEIN"/>
    <property type="match status" value="1"/>
</dbReference>
<comment type="caution">
    <text evidence="11">The sequence shown here is derived from an EMBL/GenBank/DDBJ whole genome shotgun (WGS) entry which is preliminary data.</text>
</comment>
<dbReference type="InterPro" id="IPR049560">
    <property type="entry name" value="MeTrfase_RsmB-F_NOP2_cat"/>
</dbReference>
<evidence type="ECO:0000256" key="7">
    <source>
        <dbReference type="SAM" id="Phobius"/>
    </source>
</evidence>
<dbReference type="PANTHER" id="PTHR22807">
    <property type="entry name" value="NOP2 YEAST -RELATED NOL1/NOP2/FMU SUN DOMAIN-CONTAINING"/>
    <property type="match status" value="1"/>
</dbReference>
<dbReference type="SUPFAM" id="SSF53474">
    <property type="entry name" value="alpha/beta-Hydrolases"/>
    <property type="match status" value="1"/>
</dbReference>
<feature type="domain" description="SAM-dependent MTase RsmB/NOP-type" evidence="9">
    <location>
        <begin position="782"/>
        <end position="1137"/>
    </location>
</feature>
<dbReference type="SUPFAM" id="SSF53335">
    <property type="entry name" value="S-adenosyl-L-methionine-dependent methyltransferases"/>
    <property type="match status" value="1"/>
</dbReference>
<dbReference type="Proteomes" id="UP000570595">
    <property type="component" value="Unassembled WGS sequence"/>
</dbReference>
<accession>A0A7J6LBG2</accession>
<dbReference type="PRINTS" id="PR02008">
    <property type="entry name" value="RCMTFAMILY"/>
</dbReference>
<dbReference type="EMBL" id="JABANN010000570">
    <property type="protein sequence ID" value="KAF4656598.1"/>
    <property type="molecule type" value="Genomic_DNA"/>
</dbReference>
<feature type="transmembrane region" description="Helical" evidence="7">
    <location>
        <begin position="58"/>
        <end position="83"/>
    </location>
</feature>
<keyword evidence="2 5" id="KW-0808">Transferase</keyword>
<keyword evidence="7" id="KW-0812">Transmembrane</keyword>
<feature type="binding site" evidence="5">
    <location>
        <position position="937"/>
    </location>
    <ligand>
        <name>S-adenosyl-L-methionine</name>
        <dbReference type="ChEBI" id="CHEBI:59789"/>
    </ligand>
</feature>
<protein>
    <recommendedName>
        <fullName evidence="9">SAM-dependent MTase RsmB/NOP-type domain-containing protein</fullName>
    </recommendedName>
</protein>
<dbReference type="AlphaFoldDB" id="A0A7J6LBG2"/>
<proteinExistence type="inferred from homology"/>
<dbReference type="GO" id="GO:0003723">
    <property type="term" value="F:RNA binding"/>
    <property type="evidence" value="ECO:0007669"/>
    <property type="project" value="UniProtKB-UniRule"/>
</dbReference>
<evidence type="ECO:0000313" key="11">
    <source>
        <dbReference type="EMBL" id="KAF4656598.1"/>
    </source>
</evidence>
<feature type="compositionally biased region" description="Polar residues" evidence="6">
    <location>
        <begin position="678"/>
        <end position="688"/>
    </location>
</feature>
<evidence type="ECO:0000313" key="10">
    <source>
        <dbReference type="EMBL" id="KAF4654024.1"/>
    </source>
</evidence>
<dbReference type="GO" id="GO:0001510">
    <property type="term" value="P:RNA methylation"/>
    <property type="evidence" value="ECO:0007669"/>
    <property type="project" value="InterPro"/>
</dbReference>
<evidence type="ECO:0000256" key="3">
    <source>
        <dbReference type="ARBA" id="ARBA00022691"/>
    </source>
</evidence>
<feature type="binding site" evidence="5">
    <location>
        <position position="910"/>
    </location>
    <ligand>
        <name>S-adenosyl-L-methionine</name>
        <dbReference type="ChEBI" id="CHEBI:59789"/>
    </ligand>
</feature>
<dbReference type="InterPro" id="IPR029058">
    <property type="entry name" value="AB_hydrolase_fold"/>
</dbReference>
<dbReference type="GO" id="GO:0008173">
    <property type="term" value="F:RNA methyltransferase activity"/>
    <property type="evidence" value="ECO:0007669"/>
    <property type="project" value="InterPro"/>
</dbReference>
<evidence type="ECO:0000313" key="13">
    <source>
        <dbReference type="Proteomes" id="UP000572268"/>
    </source>
</evidence>
<dbReference type="Pfam" id="PF12697">
    <property type="entry name" value="Abhydrolase_6"/>
    <property type="match status" value="1"/>
</dbReference>
<feature type="region of interest" description="Disordered" evidence="6">
    <location>
        <begin position="380"/>
        <end position="411"/>
    </location>
</feature>
<evidence type="ECO:0000313" key="12">
    <source>
        <dbReference type="Proteomes" id="UP000570595"/>
    </source>
</evidence>
<dbReference type="CDD" id="cd02440">
    <property type="entry name" value="AdoMet_MTases"/>
    <property type="match status" value="1"/>
</dbReference>
<dbReference type="Gene3D" id="3.40.50.1820">
    <property type="entry name" value="alpha/beta hydrolase"/>
    <property type="match status" value="1"/>
</dbReference>
<name>A0A7J6LBG2_PEROL</name>
<feature type="transmembrane region" description="Helical" evidence="7">
    <location>
        <begin position="115"/>
        <end position="136"/>
    </location>
</feature>
<feature type="compositionally biased region" description="Low complexity" evidence="6">
    <location>
        <begin position="398"/>
        <end position="411"/>
    </location>
</feature>
<keyword evidence="3 5" id="KW-0949">S-adenosyl-L-methionine</keyword>
<evidence type="ECO:0000259" key="9">
    <source>
        <dbReference type="PROSITE" id="PS51686"/>
    </source>
</evidence>
<reference evidence="12 13" key="1">
    <citation type="submission" date="2020-04" db="EMBL/GenBank/DDBJ databases">
        <title>Perkinsus olseni comparative genomics.</title>
        <authorList>
            <person name="Bogema D.R."/>
        </authorList>
    </citation>
    <scope>NUCLEOTIDE SEQUENCE [LARGE SCALE GENOMIC DNA]</scope>
    <source>
        <strain evidence="10">ATCC PRA-179</strain>
        <strain evidence="11">ATCC PRA-31</strain>
    </source>
</reference>
<evidence type="ECO:0000256" key="6">
    <source>
        <dbReference type="SAM" id="MobiDB-lite"/>
    </source>
</evidence>
<dbReference type="PROSITE" id="PS51686">
    <property type="entry name" value="SAM_MT_RSMB_NOP"/>
    <property type="match status" value="1"/>
</dbReference>
<feature type="signal peptide" evidence="8">
    <location>
        <begin position="1"/>
        <end position="20"/>
    </location>
</feature>
<evidence type="ECO:0000256" key="1">
    <source>
        <dbReference type="ARBA" id="ARBA00022603"/>
    </source>
</evidence>
<organism evidence="11 13">
    <name type="scientific">Perkinsus olseni</name>
    <name type="common">Perkinsus atlanticus</name>
    <dbReference type="NCBI Taxonomy" id="32597"/>
    <lineage>
        <taxon>Eukaryota</taxon>
        <taxon>Sar</taxon>
        <taxon>Alveolata</taxon>
        <taxon>Perkinsozoa</taxon>
        <taxon>Perkinsea</taxon>
        <taxon>Perkinsida</taxon>
        <taxon>Perkinsidae</taxon>
        <taxon>Perkinsus</taxon>
    </lineage>
</organism>